<dbReference type="Gene3D" id="3.40.1190.20">
    <property type="match status" value="1"/>
</dbReference>
<reference evidence="2 3" key="1">
    <citation type="submission" date="2019-11" db="EMBL/GenBank/DDBJ databases">
        <title>Comparative genomics of hydrocarbon-degrading Desulfosarcina strains.</title>
        <authorList>
            <person name="Watanabe M."/>
            <person name="Kojima H."/>
            <person name="Fukui M."/>
        </authorList>
    </citation>
    <scope>NUCLEOTIDE SEQUENCE [LARGE SCALE GENOMIC DNA]</scope>
    <source>
        <strain evidence="2 3">PP31</strain>
    </source>
</reference>
<dbReference type="InterPro" id="IPR000631">
    <property type="entry name" value="CARKD"/>
</dbReference>
<dbReference type="OrthoDB" id="5470480at2"/>
<organism evidence="2 3">
    <name type="scientific">Desulfosarcina widdelii</name>
    <dbReference type="NCBI Taxonomy" id="947919"/>
    <lineage>
        <taxon>Bacteria</taxon>
        <taxon>Pseudomonadati</taxon>
        <taxon>Thermodesulfobacteriota</taxon>
        <taxon>Desulfobacteria</taxon>
        <taxon>Desulfobacterales</taxon>
        <taxon>Desulfosarcinaceae</taxon>
        <taxon>Desulfosarcina</taxon>
    </lineage>
</organism>
<accession>A0A5K7Z520</accession>
<protein>
    <submittedName>
        <fullName evidence="2">Sugar kinase</fullName>
    </submittedName>
</protein>
<dbReference type="GO" id="GO:0016836">
    <property type="term" value="F:hydro-lyase activity"/>
    <property type="evidence" value="ECO:0007669"/>
    <property type="project" value="InterPro"/>
</dbReference>
<sequence length="299" mass="32037">MRAIVGTVPFEDFPLTVGKVSLSGQDLHIGGRTVPVNRGTPALLAATVRALEVLGNGKVTGFLVGDIGLGKGSRRLYEMLVRDLDGYDLESLTFHYLQPDVDWHNRVLFAVEEMPRRPLLIADAGFMYAAKMSGSAAEYDLFTPDAGELAFLADEAAPHPFYTRGFILHDENKIPDLIQRAYSHKNAARHLLVKGEIDRLANRSGILESVDGPSVDAMEAMGGTGDTLTGLAAALIGSNGLSLTEATIAAAKINREAGALADLTPASQVADLVRRLPQAMEKVLGAVSQRCGFPIEKTR</sequence>
<proteinExistence type="predicted"/>
<dbReference type="InterPro" id="IPR029056">
    <property type="entry name" value="Ribokinase-like"/>
</dbReference>
<keyword evidence="2" id="KW-0418">Kinase</keyword>
<keyword evidence="2" id="KW-0808">Transferase</keyword>
<evidence type="ECO:0000259" key="1">
    <source>
        <dbReference type="Pfam" id="PF01256"/>
    </source>
</evidence>
<dbReference type="Proteomes" id="UP000427769">
    <property type="component" value="Chromosome"/>
</dbReference>
<name>A0A5K7Z520_9BACT</name>
<dbReference type="SUPFAM" id="SSF53613">
    <property type="entry name" value="Ribokinase-like"/>
    <property type="match status" value="1"/>
</dbReference>
<feature type="domain" description="YjeF C-terminal" evidence="1">
    <location>
        <begin position="116"/>
        <end position="265"/>
    </location>
</feature>
<dbReference type="AlphaFoldDB" id="A0A5K7Z520"/>
<dbReference type="GO" id="GO:0016301">
    <property type="term" value="F:kinase activity"/>
    <property type="evidence" value="ECO:0007669"/>
    <property type="project" value="UniProtKB-KW"/>
</dbReference>
<evidence type="ECO:0000313" key="3">
    <source>
        <dbReference type="Proteomes" id="UP000427769"/>
    </source>
</evidence>
<keyword evidence="3" id="KW-1185">Reference proteome</keyword>
<dbReference type="EMBL" id="AP021875">
    <property type="protein sequence ID" value="BBO75309.1"/>
    <property type="molecule type" value="Genomic_DNA"/>
</dbReference>
<gene>
    <name evidence="2" type="ORF">DSCW_27260</name>
</gene>
<dbReference type="Pfam" id="PF01256">
    <property type="entry name" value="Carb_kinase"/>
    <property type="match status" value="1"/>
</dbReference>
<dbReference type="KEGG" id="dwd:DSCW_27260"/>
<dbReference type="RefSeq" id="WP_155304242.1">
    <property type="nucleotide sequence ID" value="NZ_AP021875.1"/>
</dbReference>
<evidence type="ECO:0000313" key="2">
    <source>
        <dbReference type="EMBL" id="BBO75309.1"/>
    </source>
</evidence>